<dbReference type="GO" id="GO:0003677">
    <property type="term" value="F:DNA binding"/>
    <property type="evidence" value="ECO:0007669"/>
    <property type="project" value="InterPro"/>
</dbReference>
<dbReference type="Proteomes" id="UP000032046">
    <property type="component" value="Unassembled WGS sequence"/>
</dbReference>
<evidence type="ECO:0000259" key="6">
    <source>
        <dbReference type="Pfam" id="PF08281"/>
    </source>
</evidence>
<comment type="similarity">
    <text evidence="1">Belongs to the sigma-70 factor family. ECF subfamily.</text>
</comment>
<dbReference type="EMBL" id="JXQK01000088">
    <property type="protein sequence ID" value="KIP60149.1"/>
    <property type="molecule type" value="Genomic_DNA"/>
</dbReference>
<evidence type="ECO:0000313" key="7">
    <source>
        <dbReference type="EMBL" id="KIP60149.1"/>
    </source>
</evidence>
<dbReference type="STRING" id="1602171.ST44_12530"/>
<dbReference type="InterPro" id="IPR013249">
    <property type="entry name" value="RNA_pol_sigma70_r4_t2"/>
</dbReference>
<feature type="domain" description="RNA polymerase sigma factor 70 region 4 type 2" evidence="6">
    <location>
        <begin position="121"/>
        <end position="171"/>
    </location>
</feature>
<gene>
    <name evidence="7" type="ORF">ST44_12530</name>
</gene>
<dbReference type="NCBIfam" id="TIGR02937">
    <property type="entry name" value="sigma70-ECF"/>
    <property type="match status" value="1"/>
</dbReference>
<dbReference type="InterPro" id="IPR013324">
    <property type="entry name" value="RNA_pol_sigma_r3/r4-like"/>
</dbReference>
<comment type="caution">
    <text evidence="7">The sequence shown here is derived from an EMBL/GenBank/DDBJ whole genome shotgun (WGS) entry which is preliminary data.</text>
</comment>
<dbReference type="InterPro" id="IPR036388">
    <property type="entry name" value="WH-like_DNA-bd_sf"/>
</dbReference>
<evidence type="ECO:0000256" key="3">
    <source>
        <dbReference type="ARBA" id="ARBA00023082"/>
    </source>
</evidence>
<accession>A0A0D0IT74</accession>
<sequence length="183" mass="20755">MMYISEQQLYERLQSGDAMAQKALYAKYVGSLTAVCSRYVADADDVKDVMQEVFIKVFTQIASFTFRGEGSLKAWLMRITVNTSLTYLKNAGRLSVVRDDTQVADIVEDEEPDAEGVPPDELQRMIMRLPDGYRTVLNLYVFEDKSHKEIAALLNIKPTSSASQLFHAKALMAKMIVEYKRTH</sequence>
<dbReference type="RefSeq" id="WP_042520200.1">
    <property type="nucleotide sequence ID" value="NZ_JALFDM010000073.1"/>
</dbReference>
<reference evidence="7 8" key="1">
    <citation type="submission" date="2015-01" db="EMBL/GenBank/DDBJ databases">
        <title>Comparative genomics of non-oral Prevotella species.</title>
        <authorList>
            <person name="Accetto T."/>
            <person name="Nograsek B."/>
            <person name="Avgustin G."/>
        </authorList>
    </citation>
    <scope>NUCLEOTIDE SEQUENCE [LARGE SCALE GENOMIC DNA]</scope>
    <source>
        <strain evidence="7 8">P5-119</strain>
    </source>
</reference>
<dbReference type="PANTHER" id="PTHR43133:SF46">
    <property type="entry name" value="RNA POLYMERASE SIGMA-70 FACTOR ECF SUBFAMILY"/>
    <property type="match status" value="1"/>
</dbReference>
<evidence type="ECO:0000256" key="1">
    <source>
        <dbReference type="ARBA" id="ARBA00010641"/>
    </source>
</evidence>
<evidence type="ECO:0000256" key="2">
    <source>
        <dbReference type="ARBA" id="ARBA00023015"/>
    </source>
</evidence>
<dbReference type="InterPro" id="IPR039425">
    <property type="entry name" value="RNA_pol_sigma-70-like"/>
</dbReference>
<dbReference type="AlphaFoldDB" id="A0A0D0IT74"/>
<dbReference type="GeneID" id="93484558"/>
<dbReference type="InterPro" id="IPR007627">
    <property type="entry name" value="RNA_pol_sigma70_r2"/>
</dbReference>
<dbReference type="PANTHER" id="PTHR43133">
    <property type="entry name" value="RNA POLYMERASE ECF-TYPE SIGMA FACTO"/>
    <property type="match status" value="1"/>
</dbReference>
<dbReference type="Gene3D" id="1.10.10.10">
    <property type="entry name" value="Winged helix-like DNA-binding domain superfamily/Winged helix DNA-binding domain"/>
    <property type="match status" value="1"/>
</dbReference>
<evidence type="ECO:0000313" key="8">
    <source>
        <dbReference type="Proteomes" id="UP000032046"/>
    </source>
</evidence>
<dbReference type="SUPFAM" id="SSF88946">
    <property type="entry name" value="Sigma2 domain of RNA polymerase sigma factors"/>
    <property type="match status" value="1"/>
</dbReference>
<dbReference type="CDD" id="cd06171">
    <property type="entry name" value="Sigma70_r4"/>
    <property type="match status" value="1"/>
</dbReference>
<protein>
    <submittedName>
        <fullName evidence="7">RNA polymerase sigma factor SigW</fullName>
    </submittedName>
</protein>
<dbReference type="InterPro" id="IPR014284">
    <property type="entry name" value="RNA_pol_sigma-70_dom"/>
</dbReference>
<feature type="domain" description="RNA polymerase sigma-70 region 2" evidence="5">
    <location>
        <begin position="24"/>
        <end position="93"/>
    </location>
</feature>
<dbReference type="Pfam" id="PF04542">
    <property type="entry name" value="Sigma70_r2"/>
    <property type="match status" value="1"/>
</dbReference>
<dbReference type="GO" id="GO:0006352">
    <property type="term" value="P:DNA-templated transcription initiation"/>
    <property type="evidence" value="ECO:0007669"/>
    <property type="project" value="InterPro"/>
</dbReference>
<dbReference type="Pfam" id="PF08281">
    <property type="entry name" value="Sigma70_r4_2"/>
    <property type="match status" value="1"/>
</dbReference>
<dbReference type="SUPFAM" id="SSF88659">
    <property type="entry name" value="Sigma3 and sigma4 domains of RNA polymerase sigma factors"/>
    <property type="match status" value="1"/>
</dbReference>
<keyword evidence="2" id="KW-0805">Transcription regulation</keyword>
<proteinExistence type="inferred from homology"/>
<evidence type="ECO:0000256" key="4">
    <source>
        <dbReference type="ARBA" id="ARBA00023163"/>
    </source>
</evidence>
<dbReference type="InterPro" id="IPR013325">
    <property type="entry name" value="RNA_pol_sigma_r2"/>
</dbReference>
<organism evidence="7 8">
    <name type="scientific">Prevotella pectinovora</name>
    <dbReference type="NCBI Taxonomy" id="1602169"/>
    <lineage>
        <taxon>Bacteria</taxon>
        <taxon>Pseudomonadati</taxon>
        <taxon>Bacteroidota</taxon>
        <taxon>Bacteroidia</taxon>
        <taxon>Bacteroidales</taxon>
        <taxon>Prevotellaceae</taxon>
        <taxon>Prevotella</taxon>
    </lineage>
</organism>
<keyword evidence="4" id="KW-0804">Transcription</keyword>
<dbReference type="Gene3D" id="1.10.1740.10">
    <property type="match status" value="1"/>
</dbReference>
<dbReference type="GO" id="GO:0016987">
    <property type="term" value="F:sigma factor activity"/>
    <property type="evidence" value="ECO:0007669"/>
    <property type="project" value="UniProtKB-KW"/>
</dbReference>
<name>A0A0D0IT74_9BACT</name>
<keyword evidence="3" id="KW-0731">Sigma factor</keyword>
<dbReference type="OrthoDB" id="1056775at2"/>
<evidence type="ECO:0000259" key="5">
    <source>
        <dbReference type="Pfam" id="PF04542"/>
    </source>
</evidence>
<keyword evidence="8" id="KW-1185">Reference proteome</keyword>